<dbReference type="STRING" id="626523.GCWU000342_02028"/>
<dbReference type="eggNOG" id="COG4783">
    <property type="taxonomic scope" value="Bacteria"/>
</dbReference>
<gene>
    <name evidence="1" type="ORF">GCWU000342_02028</name>
</gene>
<reference evidence="1" key="1">
    <citation type="submission" date="2009-04" db="EMBL/GenBank/DDBJ databases">
        <authorList>
            <person name="Weinstock G."/>
            <person name="Sodergren E."/>
            <person name="Clifton S."/>
            <person name="Fulton L."/>
            <person name="Fulton B."/>
            <person name="Courtney L."/>
            <person name="Fronick C."/>
            <person name="Harrison M."/>
            <person name="Strong C."/>
            <person name="Farmer C."/>
            <person name="Delahaunty K."/>
            <person name="Markovic C."/>
            <person name="Hall O."/>
            <person name="Minx P."/>
            <person name="Tomlinson C."/>
            <person name="Mitreva M."/>
            <person name="Nelson J."/>
            <person name="Hou S."/>
            <person name="Wollam A."/>
            <person name="Pepin K.H."/>
            <person name="Johnson M."/>
            <person name="Bhonagiri V."/>
            <person name="Nash W.E."/>
            <person name="Warren W."/>
            <person name="Chinwalla A."/>
            <person name="Mardis E.R."/>
            <person name="Wilson R.K."/>
        </authorList>
    </citation>
    <scope>NUCLEOTIDE SEQUENCE [LARGE SCALE GENOMIC DNA]</scope>
    <source>
        <strain evidence="1">DSM 14600</strain>
    </source>
</reference>
<sequence length="107" mass="12663">MISQFGLWQYGSAVPRLQIALYEKDKQKSLAAIKEIMRAVNTPWAMSDFPVFYRIAHETVRNDWKSFIPMFIAELRTSAEYDFLRDDSEFQKYLADFDEDKVILNNK</sequence>
<proteinExistence type="predicted"/>
<protein>
    <submittedName>
        <fullName evidence="1">Uncharacterized protein</fullName>
    </submittedName>
</protein>
<dbReference type="RefSeq" id="WP_006907004.1">
    <property type="nucleotide sequence ID" value="NZ_GG665867.1"/>
</dbReference>
<dbReference type="Proteomes" id="UP000003494">
    <property type="component" value="Unassembled WGS sequence"/>
</dbReference>
<evidence type="ECO:0000313" key="2">
    <source>
        <dbReference type="Proteomes" id="UP000003494"/>
    </source>
</evidence>
<evidence type="ECO:0000313" key="1">
    <source>
        <dbReference type="EMBL" id="EEP27334.1"/>
    </source>
</evidence>
<dbReference type="AlphaFoldDB" id="C4GE82"/>
<name>C4GE82_9FIRM</name>
<accession>C4GE82</accession>
<dbReference type="EMBL" id="ACIP02000007">
    <property type="protein sequence ID" value="EEP27334.1"/>
    <property type="molecule type" value="Genomic_DNA"/>
</dbReference>
<dbReference type="HOGENOM" id="CLU_2208280_0_0_9"/>
<comment type="caution">
    <text evidence="1">The sequence shown here is derived from an EMBL/GenBank/DDBJ whole genome shotgun (WGS) entry which is preliminary data.</text>
</comment>
<organism evidence="1 2">
    <name type="scientific">Shuttleworthella satelles DSM 14600</name>
    <dbReference type="NCBI Taxonomy" id="626523"/>
    <lineage>
        <taxon>Bacteria</taxon>
        <taxon>Bacillati</taxon>
        <taxon>Bacillota</taxon>
        <taxon>Clostridia</taxon>
        <taxon>Lachnospirales</taxon>
        <taxon>Lachnospiraceae</taxon>
        <taxon>Shuttleworthella</taxon>
    </lineage>
</organism>
<keyword evidence="2" id="KW-1185">Reference proteome</keyword>